<sequence>MALGAAAATRFERSLVTPAGMDVIGRGPDERPGARDRVSPGITADDRTRFDSLTWLG</sequence>
<accession>A0ABS2AKE9</accession>
<dbReference type="RefSeq" id="WP_203379698.1">
    <property type="nucleotide sequence ID" value="NZ_JAENHP010000011.1"/>
</dbReference>
<evidence type="ECO:0000313" key="3">
    <source>
        <dbReference type="Proteomes" id="UP000632138"/>
    </source>
</evidence>
<dbReference type="Proteomes" id="UP000632138">
    <property type="component" value="Unassembled WGS sequence"/>
</dbReference>
<evidence type="ECO:0000313" key="2">
    <source>
        <dbReference type="EMBL" id="MBM2619716.1"/>
    </source>
</evidence>
<proteinExistence type="predicted"/>
<organism evidence="2 3">
    <name type="scientific">Paractinoplanes ovalisporus</name>
    <dbReference type="NCBI Taxonomy" id="2810368"/>
    <lineage>
        <taxon>Bacteria</taxon>
        <taxon>Bacillati</taxon>
        <taxon>Actinomycetota</taxon>
        <taxon>Actinomycetes</taxon>
        <taxon>Micromonosporales</taxon>
        <taxon>Micromonosporaceae</taxon>
        <taxon>Paractinoplanes</taxon>
    </lineage>
</organism>
<keyword evidence="3" id="KW-1185">Reference proteome</keyword>
<name>A0ABS2AKE9_9ACTN</name>
<protein>
    <submittedName>
        <fullName evidence="2">Uncharacterized protein</fullName>
    </submittedName>
</protein>
<gene>
    <name evidence="2" type="ORF">JIG36_29830</name>
</gene>
<dbReference type="EMBL" id="JAENHP010000011">
    <property type="protein sequence ID" value="MBM2619716.1"/>
    <property type="molecule type" value="Genomic_DNA"/>
</dbReference>
<feature type="compositionally biased region" description="Basic and acidic residues" evidence="1">
    <location>
        <begin position="27"/>
        <end position="45"/>
    </location>
</feature>
<evidence type="ECO:0000256" key="1">
    <source>
        <dbReference type="SAM" id="MobiDB-lite"/>
    </source>
</evidence>
<reference evidence="2 3" key="1">
    <citation type="submission" date="2021-01" db="EMBL/GenBank/DDBJ databases">
        <title>Actinoplanes sp. nov. LDG1-06 isolated from lichen.</title>
        <authorList>
            <person name="Saeng-In P."/>
            <person name="Phongsopitanun W."/>
            <person name="Kanchanasin P."/>
            <person name="Yuki M."/>
            <person name="Kudo T."/>
            <person name="Ohkuma M."/>
            <person name="Tanasupawat S."/>
        </authorList>
    </citation>
    <scope>NUCLEOTIDE SEQUENCE [LARGE SCALE GENOMIC DNA]</scope>
    <source>
        <strain evidence="2 3">LDG1-06</strain>
    </source>
</reference>
<comment type="caution">
    <text evidence="2">The sequence shown here is derived from an EMBL/GenBank/DDBJ whole genome shotgun (WGS) entry which is preliminary data.</text>
</comment>
<feature type="region of interest" description="Disordered" evidence="1">
    <location>
        <begin position="20"/>
        <end position="45"/>
    </location>
</feature>